<accession>A0ABV7KF27</accession>
<dbReference type="InterPro" id="IPR021125">
    <property type="entry name" value="DUF2127"/>
</dbReference>
<evidence type="ECO:0000313" key="3">
    <source>
        <dbReference type="Proteomes" id="UP001595583"/>
    </source>
</evidence>
<keyword evidence="1" id="KW-0472">Membrane</keyword>
<feature type="transmembrane region" description="Helical" evidence="1">
    <location>
        <begin position="76"/>
        <end position="94"/>
    </location>
</feature>
<name>A0ABV7KF27_9HYPH</name>
<keyword evidence="1" id="KW-1133">Transmembrane helix</keyword>
<dbReference type="InterPro" id="IPR014591">
    <property type="entry name" value="UCP034455"/>
</dbReference>
<dbReference type="RefSeq" id="WP_378223384.1">
    <property type="nucleotide sequence ID" value="NZ_JBHRTK010000022.1"/>
</dbReference>
<gene>
    <name evidence="2" type="ORF">ACFOHJ_18905</name>
</gene>
<evidence type="ECO:0000256" key="1">
    <source>
        <dbReference type="SAM" id="Phobius"/>
    </source>
</evidence>
<protein>
    <submittedName>
        <fullName evidence="2">DUF2127 domain-containing protein</fullName>
    </submittedName>
</protein>
<feature type="transmembrane region" description="Helical" evidence="1">
    <location>
        <begin position="126"/>
        <end position="145"/>
    </location>
</feature>
<proteinExistence type="predicted"/>
<evidence type="ECO:0000313" key="2">
    <source>
        <dbReference type="EMBL" id="MFC3208297.1"/>
    </source>
</evidence>
<keyword evidence="3" id="KW-1185">Reference proteome</keyword>
<dbReference type="Pfam" id="PF09900">
    <property type="entry name" value="DUF2127"/>
    <property type="match status" value="1"/>
</dbReference>
<organism evidence="2 3">
    <name type="scientific">Aquamicrobium soli</name>
    <dbReference type="NCBI Taxonomy" id="1811518"/>
    <lineage>
        <taxon>Bacteria</taxon>
        <taxon>Pseudomonadati</taxon>
        <taxon>Pseudomonadota</taxon>
        <taxon>Alphaproteobacteria</taxon>
        <taxon>Hyphomicrobiales</taxon>
        <taxon>Phyllobacteriaceae</taxon>
        <taxon>Aquamicrobium</taxon>
    </lineage>
</organism>
<keyword evidence="1" id="KW-0812">Transmembrane</keyword>
<comment type="caution">
    <text evidence="2">The sequence shown here is derived from an EMBL/GenBank/DDBJ whole genome shotgun (WGS) entry which is preliminary data.</text>
</comment>
<dbReference type="PIRSF" id="PIRSF034455">
    <property type="entry name" value="UCP034455"/>
    <property type="match status" value="1"/>
</dbReference>
<feature type="transmembrane region" description="Helical" evidence="1">
    <location>
        <begin position="101"/>
        <end position="120"/>
    </location>
</feature>
<feature type="transmembrane region" description="Helical" evidence="1">
    <location>
        <begin position="12"/>
        <end position="34"/>
    </location>
</feature>
<sequence length="163" mass="18351">MEESQIRRIFRASIVLKGLHALLECAGGVAIGLIGTDTVSRLVNALTQEELVEDPKDFLALHLLSWAQGFSVETKHFYAFYLVSHGLVKLFLVAGLLRNKLWAYPVSLVVLGLFIVYQLYRFSYTHGWGLVALSVFDVVVMWLIWHEYRVVRRSGQPSLGGTA</sequence>
<dbReference type="EMBL" id="JBHRTK010000022">
    <property type="protein sequence ID" value="MFC3208297.1"/>
    <property type="molecule type" value="Genomic_DNA"/>
</dbReference>
<dbReference type="Proteomes" id="UP001595583">
    <property type="component" value="Unassembled WGS sequence"/>
</dbReference>
<reference evidence="3" key="1">
    <citation type="journal article" date="2019" name="Int. J. Syst. Evol. Microbiol.">
        <title>The Global Catalogue of Microorganisms (GCM) 10K type strain sequencing project: providing services to taxonomists for standard genome sequencing and annotation.</title>
        <authorList>
            <consortium name="The Broad Institute Genomics Platform"/>
            <consortium name="The Broad Institute Genome Sequencing Center for Infectious Disease"/>
            <person name="Wu L."/>
            <person name="Ma J."/>
        </authorList>
    </citation>
    <scope>NUCLEOTIDE SEQUENCE [LARGE SCALE GENOMIC DNA]</scope>
    <source>
        <strain evidence="3">KCTC 52165</strain>
    </source>
</reference>